<proteinExistence type="predicted"/>
<comment type="caution">
    <text evidence="8">The sequence shown here is derived from an EMBL/GenBank/DDBJ whole genome shotgun (WGS) entry which is preliminary data.</text>
</comment>
<dbReference type="SUPFAM" id="SSF49464">
    <property type="entry name" value="Carboxypeptidase regulatory domain-like"/>
    <property type="match status" value="1"/>
</dbReference>
<dbReference type="Gene3D" id="2.40.170.20">
    <property type="entry name" value="TonB-dependent receptor, beta-barrel domain"/>
    <property type="match status" value="1"/>
</dbReference>
<comment type="subcellular location">
    <subcellularLocation>
        <location evidence="1">Cell outer membrane</location>
        <topology evidence="1">Multi-pass membrane protein</topology>
    </subcellularLocation>
</comment>
<dbReference type="SUPFAM" id="SSF56935">
    <property type="entry name" value="Porins"/>
    <property type="match status" value="1"/>
</dbReference>
<dbReference type="InterPro" id="IPR036942">
    <property type="entry name" value="Beta-barrel_TonB_sf"/>
</dbReference>
<dbReference type="Pfam" id="PF13620">
    <property type="entry name" value="CarboxypepD_reg"/>
    <property type="match status" value="1"/>
</dbReference>
<keyword evidence="6" id="KW-0998">Cell outer membrane</keyword>
<feature type="domain" description="TonB-dependent transporter Oar-like beta-barrel" evidence="7">
    <location>
        <begin position="211"/>
        <end position="1085"/>
    </location>
</feature>
<dbReference type="GO" id="GO:0044718">
    <property type="term" value="P:siderophore transmembrane transport"/>
    <property type="evidence" value="ECO:0007669"/>
    <property type="project" value="TreeGrafter"/>
</dbReference>
<dbReference type="Gene3D" id="2.170.130.10">
    <property type="entry name" value="TonB-dependent receptor, plug domain"/>
    <property type="match status" value="1"/>
</dbReference>
<keyword evidence="4" id="KW-0812">Transmembrane</keyword>
<reference evidence="8" key="2">
    <citation type="submission" date="2020-09" db="EMBL/GenBank/DDBJ databases">
        <authorList>
            <person name="Sun Q."/>
            <person name="Zhou Y."/>
        </authorList>
    </citation>
    <scope>NUCLEOTIDE SEQUENCE</scope>
    <source>
        <strain evidence="8">CGMCC 1.12997</strain>
    </source>
</reference>
<evidence type="ECO:0000256" key="1">
    <source>
        <dbReference type="ARBA" id="ARBA00004571"/>
    </source>
</evidence>
<dbReference type="Proteomes" id="UP000647241">
    <property type="component" value="Unassembled WGS sequence"/>
</dbReference>
<name>A0A917H1N6_9BACT</name>
<evidence type="ECO:0000256" key="4">
    <source>
        <dbReference type="ARBA" id="ARBA00022692"/>
    </source>
</evidence>
<sequence length="1092" mass="118294">MTDPGAAMLPNAHIAVTNNGTSAHFNVMTNSLGSVLVTPLPVGDYQIIVEKQGFSRTIVSHVTVQLQQNTRVPIILAVGNVAEETVVTTQLPILQTEDTSVGQTIDAVLKDNLPVIDRSFNHLAPLTIGVNMTTPSGPRDSGTGFSANGVSQYQNNYILDGTDNNSYDQNVNEGRTWAIEPSLDAIAEFRVQTNSYSAEFGRDGGAVINVITKAGSNHFHGSAYEYLQNSSLNTNDFFNNALKIAKPDYKKNIFGASLGGPVWIPKVYNGHDKTFFFADFEMQPYRSPGAVNKGLIPTPAEASGDFSSDATIYDPTTGKPFPGNKIPTNRISTIASKIAAAIPTPNLSGANNYLHSGAQNTDDNRVAVRIDHQLTQRDTIFGRYQYQHQNQPQVGLFAGTILTGDDNNTADAQGVVGNWIHTLSANLINDARFGWTRLNWLNSPANSTNVNEQVGIGGVPVQGGLAGGLASITFSNGLSSFGGSYSEQDLNGTYQVSDTVTWMKGRHALKMGGTYRRIAFLSAASSFAPNGEFDFDGHYTGGGTSVGNPFADFLLDLPNQSRLSAIHTNDYQRRAYSLFVQDTYKATAKLTLNMGLRWDYVTPVWEQHNHGAILDPNTRVLNLDHYTGAFPDSTQRQINAGIFTVNNNANRYFGVQPDRHDFAPRVGFSYLVTPTTVFSAGYGLFFGPEQLGPFGEPSPGFSTPFLAQATYAPANSSTGTLNPVTMDTGFPSSALTNPTGTTLFATQLNLRTPYFGQWNTTIQQQLSENTSLDIAYMGSKTTAMYTTMDWNIPAIALNNSVPYAQRQPFPDVDANGNLQPGAAIQGPSNDGMGTYNALGLKFQSHMRNGLSMISSYTWAHDIDNITNSGLSVGNNGRGNYPWNQNAQRGNSDWNITNRWVTAFHYELPFGHGKTFGSNINRMADAFIGGWQLGGILTVESGNWYTVNQNFDSANNGLGSFCGTCRQRPDVVPGQNPNKGPRKVDPTNTAVHWFNVNAFQFAANGTVGNSRRNSVVGPAHRQFDASLAKQVSFTDSAKLQLRLEAFNATNTTNFLVDSGTTSPTGFWLGNSNFGVLNADRGGRVAQIVARFVF</sequence>
<evidence type="ECO:0000256" key="3">
    <source>
        <dbReference type="ARBA" id="ARBA00022452"/>
    </source>
</evidence>
<dbReference type="InterPro" id="IPR039426">
    <property type="entry name" value="TonB-dep_rcpt-like"/>
</dbReference>
<protein>
    <recommendedName>
        <fullName evidence="7">TonB-dependent transporter Oar-like beta-barrel domain-containing protein</fullName>
    </recommendedName>
</protein>
<dbReference type="PANTHER" id="PTHR30069:SF46">
    <property type="entry name" value="OAR PROTEIN"/>
    <property type="match status" value="1"/>
</dbReference>
<gene>
    <name evidence="8" type="ORF">GCM10011585_02790</name>
</gene>
<evidence type="ECO:0000256" key="5">
    <source>
        <dbReference type="ARBA" id="ARBA00023136"/>
    </source>
</evidence>
<dbReference type="AlphaFoldDB" id="A0A917H1N6"/>
<evidence type="ECO:0000259" key="7">
    <source>
        <dbReference type="Pfam" id="PF25183"/>
    </source>
</evidence>
<evidence type="ECO:0000256" key="2">
    <source>
        <dbReference type="ARBA" id="ARBA00022448"/>
    </source>
</evidence>
<dbReference type="PANTHER" id="PTHR30069">
    <property type="entry name" value="TONB-DEPENDENT OUTER MEMBRANE RECEPTOR"/>
    <property type="match status" value="1"/>
</dbReference>
<keyword evidence="3" id="KW-1134">Transmembrane beta strand</keyword>
<evidence type="ECO:0000256" key="6">
    <source>
        <dbReference type="ARBA" id="ARBA00023237"/>
    </source>
</evidence>
<keyword evidence="5" id="KW-0472">Membrane</keyword>
<dbReference type="Pfam" id="PF25183">
    <property type="entry name" value="OMP_b-brl_4"/>
    <property type="match status" value="1"/>
</dbReference>
<dbReference type="InterPro" id="IPR057601">
    <property type="entry name" value="Oar-like_b-barrel"/>
</dbReference>
<dbReference type="InterPro" id="IPR037066">
    <property type="entry name" value="Plug_dom_sf"/>
</dbReference>
<organism evidence="8 9">
    <name type="scientific">Edaphobacter dinghuensis</name>
    <dbReference type="NCBI Taxonomy" id="1560005"/>
    <lineage>
        <taxon>Bacteria</taxon>
        <taxon>Pseudomonadati</taxon>
        <taxon>Acidobacteriota</taxon>
        <taxon>Terriglobia</taxon>
        <taxon>Terriglobales</taxon>
        <taxon>Acidobacteriaceae</taxon>
        <taxon>Edaphobacter</taxon>
    </lineage>
</organism>
<reference evidence="8" key="1">
    <citation type="journal article" date="2014" name="Int. J. Syst. Evol. Microbiol.">
        <title>Complete genome sequence of Corynebacterium casei LMG S-19264T (=DSM 44701T), isolated from a smear-ripened cheese.</title>
        <authorList>
            <consortium name="US DOE Joint Genome Institute (JGI-PGF)"/>
            <person name="Walter F."/>
            <person name="Albersmeier A."/>
            <person name="Kalinowski J."/>
            <person name="Ruckert C."/>
        </authorList>
    </citation>
    <scope>NUCLEOTIDE SEQUENCE</scope>
    <source>
        <strain evidence="8">CGMCC 1.12997</strain>
    </source>
</reference>
<dbReference type="GO" id="GO:0009279">
    <property type="term" value="C:cell outer membrane"/>
    <property type="evidence" value="ECO:0007669"/>
    <property type="project" value="UniProtKB-SubCell"/>
</dbReference>
<accession>A0A917H1N6</accession>
<keyword evidence="9" id="KW-1185">Reference proteome</keyword>
<evidence type="ECO:0000313" key="9">
    <source>
        <dbReference type="Proteomes" id="UP000647241"/>
    </source>
</evidence>
<dbReference type="GO" id="GO:0015344">
    <property type="term" value="F:siderophore uptake transmembrane transporter activity"/>
    <property type="evidence" value="ECO:0007669"/>
    <property type="project" value="TreeGrafter"/>
</dbReference>
<dbReference type="Gene3D" id="2.60.40.1120">
    <property type="entry name" value="Carboxypeptidase-like, regulatory domain"/>
    <property type="match status" value="1"/>
</dbReference>
<keyword evidence="2" id="KW-0813">Transport</keyword>
<dbReference type="EMBL" id="BMGT01000001">
    <property type="protein sequence ID" value="GGG64652.1"/>
    <property type="molecule type" value="Genomic_DNA"/>
</dbReference>
<evidence type="ECO:0000313" key="8">
    <source>
        <dbReference type="EMBL" id="GGG64652.1"/>
    </source>
</evidence>
<dbReference type="InterPro" id="IPR008969">
    <property type="entry name" value="CarboxyPept-like_regulatory"/>
</dbReference>